<protein>
    <submittedName>
        <fullName evidence="1">Uncharacterized protein</fullName>
    </submittedName>
</protein>
<dbReference type="EMBL" id="JABFTP020000186">
    <property type="protein sequence ID" value="KAL3290252.1"/>
    <property type="molecule type" value="Genomic_DNA"/>
</dbReference>
<evidence type="ECO:0000313" key="1">
    <source>
        <dbReference type="EMBL" id="KAL3290252.1"/>
    </source>
</evidence>
<proteinExistence type="predicted"/>
<gene>
    <name evidence="1" type="ORF">HHI36_023602</name>
</gene>
<keyword evidence="2" id="KW-1185">Reference proteome</keyword>
<evidence type="ECO:0000313" key="2">
    <source>
        <dbReference type="Proteomes" id="UP001516400"/>
    </source>
</evidence>
<dbReference type="AlphaFoldDB" id="A0ABD2PHK1"/>
<sequence length="149" mass="17057">MNLKNKEEGISSLKNEGGGCVLIKYKNIEQEDIIDLLRSQNSFIAKEDQLNLQIVKTSRKGDSKNALKECNGSTFEKVMEKEKAYIYIHNCKSEVLRCMNSQESNEKYGTSFDTGHETMAEECGFYKQQLKLLKGRTDHGVIDFYKNGR</sequence>
<dbReference type="Proteomes" id="UP001516400">
    <property type="component" value="Unassembled WGS sequence"/>
</dbReference>
<organism evidence="1 2">
    <name type="scientific">Cryptolaemus montrouzieri</name>
    <dbReference type="NCBI Taxonomy" id="559131"/>
    <lineage>
        <taxon>Eukaryota</taxon>
        <taxon>Metazoa</taxon>
        <taxon>Ecdysozoa</taxon>
        <taxon>Arthropoda</taxon>
        <taxon>Hexapoda</taxon>
        <taxon>Insecta</taxon>
        <taxon>Pterygota</taxon>
        <taxon>Neoptera</taxon>
        <taxon>Endopterygota</taxon>
        <taxon>Coleoptera</taxon>
        <taxon>Polyphaga</taxon>
        <taxon>Cucujiformia</taxon>
        <taxon>Coccinelloidea</taxon>
        <taxon>Coccinellidae</taxon>
        <taxon>Scymninae</taxon>
        <taxon>Scymnini</taxon>
        <taxon>Cryptolaemus</taxon>
    </lineage>
</organism>
<reference evidence="1 2" key="1">
    <citation type="journal article" date="2021" name="BMC Biol.">
        <title>Horizontally acquired antibacterial genes associated with adaptive radiation of ladybird beetles.</title>
        <authorList>
            <person name="Li H.S."/>
            <person name="Tang X.F."/>
            <person name="Huang Y.H."/>
            <person name="Xu Z.Y."/>
            <person name="Chen M.L."/>
            <person name="Du X.Y."/>
            <person name="Qiu B.Y."/>
            <person name="Chen P.T."/>
            <person name="Zhang W."/>
            <person name="Slipinski A."/>
            <person name="Escalona H.E."/>
            <person name="Waterhouse R.M."/>
            <person name="Zwick A."/>
            <person name="Pang H."/>
        </authorList>
    </citation>
    <scope>NUCLEOTIDE SEQUENCE [LARGE SCALE GENOMIC DNA]</scope>
    <source>
        <strain evidence="1">SYSU2018</strain>
    </source>
</reference>
<name>A0ABD2PHK1_9CUCU</name>
<accession>A0ABD2PHK1</accession>
<comment type="caution">
    <text evidence="1">The sequence shown here is derived from an EMBL/GenBank/DDBJ whole genome shotgun (WGS) entry which is preliminary data.</text>
</comment>